<dbReference type="InterPro" id="IPR008969">
    <property type="entry name" value="CarboxyPept-like_regulatory"/>
</dbReference>
<evidence type="ECO:0000256" key="1">
    <source>
        <dbReference type="SAM" id="SignalP"/>
    </source>
</evidence>
<evidence type="ECO:0000313" key="3">
    <source>
        <dbReference type="Proteomes" id="UP001209107"/>
    </source>
</evidence>
<reference evidence="2 3" key="1">
    <citation type="submission" date="2022-10" db="EMBL/GenBank/DDBJ databases">
        <title>Kaistella sp. BT-6-1-3.</title>
        <authorList>
            <person name="Ai J."/>
            <person name="Deng Z."/>
        </authorList>
    </citation>
    <scope>NUCLEOTIDE SEQUENCE [LARGE SCALE GENOMIC DNA]</scope>
    <source>
        <strain evidence="2 3">BT6-1-3</strain>
    </source>
</reference>
<name>A0ABT3JMB4_9FLAO</name>
<comment type="caution">
    <text evidence="2">The sequence shown here is derived from an EMBL/GenBank/DDBJ whole genome shotgun (WGS) entry which is preliminary data.</text>
</comment>
<proteinExistence type="predicted"/>
<organism evidence="2 3">
    <name type="scientific">Kaistella yananensis</name>
    <dbReference type="NCBI Taxonomy" id="2989820"/>
    <lineage>
        <taxon>Bacteria</taxon>
        <taxon>Pseudomonadati</taxon>
        <taxon>Bacteroidota</taxon>
        <taxon>Flavobacteriia</taxon>
        <taxon>Flavobacteriales</taxon>
        <taxon>Weeksellaceae</taxon>
        <taxon>Chryseobacterium group</taxon>
        <taxon>Kaistella</taxon>
    </lineage>
</organism>
<feature type="chain" id="PRO_5045803544" description="Carboxypeptidase regulatory-like domain-containing protein" evidence="1">
    <location>
        <begin position="20"/>
        <end position="274"/>
    </location>
</feature>
<dbReference type="Proteomes" id="UP001209107">
    <property type="component" value="Unassembled WGS sequence"/>
</dbReference>
<sequence>MKTKLLVLCFVLISISAFAQDYIFGKVRSEFGAEMSNAIIINTRTEEKVSSDKDGNYMIAARISDELRFVKSGYDRISVKISNEHYSAPVNVSLPKSAYLIEEIELAFTPTGNLKKDSKLLDAPKRLVALQGSLDAYMKSPMQEAVPQATTIPSAFKPKDLGEGTISLLSVGSGGSSGLLSAVAGLIRPSKRDQQTAANYSETQAFYRRVKAEIDLSFYWSRGWTEEDLDRFLIYADNSYSLAKKYRKSFDIAAISSDMKMAYIEYIKTHKVGT</sequence>
<dbReference type="RefSeq" id="WP_265144077.1">
    <property type="nucleotide sequence ID" value="NZ_JAPCHZ010000002.1"/>
</dbReference>
<keyword evidence="3" id="KW-1185">Reference proteome</keyword>
<gene>
    <name evidence="2" type="ORF">OK344_06820</name>
</gene>
<evidence type="ECO:0008006" key="4">
    <source>
        <dbReference type="Google" id="ProtNLM"/>
    </source>
</evidence>
<keyword evidence="1" id="KW-0732">Signal</keyword>
<dbReference type="SUPFAM" id="SSF49464">
    <property type="entry name" value="Carboxypeptidase regulatory domain-like"/>
    <property type="match status" value="1"/>
</dbReference>
<accession>A0ABT3JMB4</accession>
<feature type="signal peptide" evidence="1">
    <location>
        <begin position="1"/>
        <end position="19"/>
    </location>
</feature>
<dbReference type="EMBL" id="JAPCHZ010000002">
    <property type="protein sequence ID" value="MCW4451920.1"/>
    <property type="molecule type" value="Genomic_DNA"/>
</dbReference>
<protein>
    <recommendedName>
        <fullName evidence="4">Carboxypeptidase regulatory-like domain-containing protein</fullName>
    </recommendedName>
</protein>
<evidence type="ECO:0000313" key="2">
    <source>
        <dbReference type="EMBL" id="MCW4451920.1"/>
    </source>
</evidence>